<dbReference type="Proteomes" id="UP000429229">
    <property type="component" value="Unassembled WGS sequence"/>
</dbReference>
<comment type="caution">
    <text evidence="3">The sequence shown here is derived from an EMBL/GenBank/DDBJ whole genome shotgun (WGS) entry which is preliminary data.</text>
</comment>
<organism evidence="3 4">
    <name type="scientific">Alteriqipengyuania halimionae</name>
    <dbReference type="NCBI Taxonomy" id="1926630"/>
    <lineage>
        <taxon>Bacteria</taxon>
        <taxon>Pseudomonadati</taxon>
        <taxon>Pseudomonadota</taxon>
        <taxon>Alphaproteobacteria</taxon>
        <taxon>Sphingomonadales</taxon>
        <taxon>Erythrobacteraceae</taxon>
        <taxon>Alteriqipengyuania</taxon>
    </lineage>
</organism>
<evidence type="ECO:0000256" key="1">
    <source>
        <dbReference type="SAM" id="MobiDB-lite"/>
    </source>
</evidence>
<evidence type="ECO:0000256" key="2">
    <source>
        <dbReference type="SAM" id="Phobius"/>
    </source>
</evidence>
<keyword evidence="2" id="KW-0812">Transmembrane</keyword>
<keyword evidence="2" id="KW-0472">Membrane</keyword>
<feature type="transmembrane region" description="Helical" evidence="2">
    <location>
        <begin position="6"/>
        <end position="27"/>
    </location>
</feature>
<dbReference type="RefSeq" id="WP_160615419.1">
    <property type="nucleotide sequence ID" value="NZ_WTYR01000001.1"/>
</dbReference>
<gene>
    <name evidence="3" type="ORF">GRI68_01770</name>
</gene>
<accession>A0A6I4U1U1</accession>
<keyword evidence="2" id="KW-1133">Transmembrane helix</keyword>
<reference evidence="3 4" key="1">
    <citation type="submission" date="2019-12" db="EMBL/GenBank/DDBJ databases">
        <title>Genomic-based taxomic classification of the family Erythrobacteraceae.</title>
        <authorList>
            <person name="Xu L."/>
        </authorList>
    </citation>
    <scope>NUCLEOTIDE SEQUENCE [LARGE SCALE GENOMIC DNA]</scope>
    <source>
        <strain evidence="3 4">LMG 29519</strain>
    </source>
</reference>
<name>A0A6I4U1U1_9SPHN</name>
<feature type="region of interest" description="Disordered" evidence="1">
    <location>
        <begin position="30"/>
        <end position="53"/>
    </location>
</feature>
<proteinExistence type="predicted"/>
<dbReference type="GO" id="GO:0016853">
    <property type="term" value="F:isomerase activity"/>
    <property type="evidence" value="ECO:0007669"/>
    <property type="project" value="UniProtKB-KW"/>
</dbReference>
<keyword evidence="3" id="KW-0413">Isomerase</keyword>
<feature type="compositionally biased region" description="Basic and acidic residues" evidence="1">
    <location>
        <begin position="40"/>
        <end position="53"/>
    </location>
</feature>
<dbReference type="EMBL" id="WTYR01000001">
    <property type="protein sequence ID" value="MXP08905.1"/>
    <property type="molecule type" value="Genomic_DNA"/>
</dbReference>
<evidence type="ECO:0000313" key="4">
    <source>
        <dbReference type="Proteomes" id="UP000429229"/>
    </source>
</evidence>
<dbReference type="AlphaFoldDB" id="A0A6I4U1U1"/>
<protein>
    <submittedName>
        <fullName evidence="3">Isopropylmalate isomerase</fullName>
    </submittedName>
</protein>
<sequence length="53" mass="5423">MTKKLTGKAAIGAAIGSAAIAAAMLYANKRKAKGNTPETPEVKRPTGPKPETD</sequence>
<evidence type="ECO:0000313" key="3">
    <source>
        <dbReference type="EMBL" id="MXP08905.1"/>
    </source>
</evidence>
<keyword evidence="4" id="KW-1185">Reference proteome</keyword>